<feature type="transmembrane region" description="Helical" evidence="6">
    <location>
        <begin position="140"/>
        <end position="159"/>
    </location>
</feature>
<gene>
    <name evidence="8" type="ORF">VIBNISOn1_650015</name>
</gene>
<proteinExistence type="inferred from homology"/>
<comment type="subcellular location">
    <subcellularLocation>
        <location evidence="1">Membrane</location>
        <topology evidence="1">Multi-pass membrane protein</topology>
    </subcellularLocation>
</comment>
<dbReference type="AlphaFoldDB" id="A0AAV2VVW4"/>
<reference evidence="8 9" key="1">
    <citation type="journal article" date="2013" name="ISME J.">
        <title>Comparative genomics of pathogenic lineages of Vibrio nigripulchritudo identifies virulence-associated traits.</title>
        <authorList>
            <person name="Goudenege D."/>
            <person name="Labreuche Y."/>
            <person name="Krin E."/>
            <person name="Ansquer D."/>
            <person name="Mangenot S."/>
            <person name="Calteau A."/>
            <person name="Medigue C."/>
            <person name="Mazel D."/>
            <person name="Polz M.F."/>
            <person name="Le Roux F."/>
        </authorList>
    </citation>
    <scope>NUCLEOTIDE SEQUENCE [LARGE SCALE GENOMIC DNA]</scope>
    <source>
        <strain evidence="8 9">SOn1</strain>
    </source>
</reference>
<comment type="caution">
    <text evidence="8">The sequence shown here is derived from an EMBL/GenBank/DDBJ whole genome shotgun (WGS) entry which is preliminary data.</text>
</comment>
<dbReference type="RefSeq" id="WP_022613186.1">
    <property type="nucleotide sequence ID" value="NZ_LK391965.1"/>
</dbReference>
<dbReference type="InterPro" id="IPR050638">
    <property type="entry name" value="AA-Vitamin_Transporters"/>
</dbReference>
<dbReference type="Pfam" id="PF00892">
    <property type="entry name" value="EamA"/>
    <property type="match status" value="2"/>
</dbReference>
<dbReference type="GO" id="GO:0016020">
    <property type="term" value="C:membrane"/>
    <property type="evidence" value="ECO:0007669"/>
    <property type="project" value="UniProtKB-SubCell"/>
</dbReference>
<feature type="domain" description="EamA" evidence="7">
    <location>
        <begin position="22"/>
        <end position="154"/>
    </location>
</feature>
<dbReference type="Gene3D" id="1.10.3730.20">
    <property type="match status" value="2"/>
</dbReference>
<evidence type="ECO:0000313" key="8">
    <source>
        <dbReference type="EMBL" id="CCO48841.1"/>
    </source>
</evidence>
<evidence type="ECO:0000256" key="5">
    <source>
        <dbReference type="ARBA" id="ARBA00023136"/>
    </source>
</evidence>
<feature type="transmembrane region" description="Helical" evidence="6">
    <location>
        <begin position="56"/>
        <end position="74"/>
    </location>
</feature>
<evidence type="ECO:0000256" key="6">
    <source>
        <dbReference type="SAM" id="Phobius"/>
    </source>
</evidence>
<name>A0AAV2VVW4_9VIBR</name>
<dbReference type="SUPFAM" id="SSF103481">
    <property type="entry name" value="Multidrug resistance efflux transporter EmrE"/>
    <property type="match status" value="2"/>
</dbReference>
<dbReference type="InterPro" id="IPR000620">
    <property type="entry name" value="EamA_dom"/>
</dbReference>
<evidence type="ECO:0000256" key="3">
    <source>
        <dbReference type="ARBA" id="ARBA00022692"/>
    </source>
</evidence>
<dbReference type="InterPro" id="IPR037185">
    <property type="entry name" value="EmrE-like"/>
</dbReference>
<feature type="transmembrane region" description="Helical" evidence="6">
    <location>
        <begin position="165"/>
        <end position="182"/>
    </location>
</feature>
<feature type="transmembrane region" description="Helical" evidence="6">
    <location>
        <begin position="229"/>
        <end position="248"/>
    </location>
</feature>
<keyword evidence="3 6" id="KW-0812">Transmembrane</keyword>
<dbReference type="PANTHER" id="PTHR32322">
    <property type="entry name" value="INNER MEMBRANE TRANSPORTER"/>
    <property type="match status" value="1"/>
</dbReference>
<evidence type="ECO:0000313" key="9">
    <source>
        <dbReference type="Proteomes" id="UP000018211"/>
    </source>
</evidence>
<feature type="transmembrane region" description="Helical" evidence="6">
    <location>
        <begin position="260"/>
        <end position="279"/>
    </location>
</feature>
<evidence type="ECO:0000259" key="7">
    <source>
        <dbReference type="Pfam" id="PF00892"/>
    </source>
</evidence>
<protein>
    <submittedName>
        <fullName evidence="8">Permease of the drug/metabolite transporter (DMT) superfamily</fullName>
    </submittedName>
</protein>
<evidence type="ECO:0000256" key="4">
    <source>
        <dbReference type="ARBA" id="ARBA00022989"/>
    </source>
</evidence>
<sequence length="304" mass="31947">MEKVASYFQSAVGFPNVSPNLKGYAVITLVLFIWTGFALSIRAIGSSPLATADVALIRFLVPVVLLLPFTARYLDEIKQVKMIDTIMILLGGVPFLFIASLGANYVPAAYVGTVLAGTPPFFVAVIGWLFFRNALSLKRVVSLALIMLGVAIMVVGQGMGISGEFLKGIAVLLSASMVWAVYTMSLKRSGLSPIAVTILISWCSLLITLVLVLSGSVSSQFGSFSLSDALPFILVQGLCVGLFSTIGYSYAIRQLGSEQASIIGSLSPALTALAAVPVFDEGLTIAIAVGISLTVIGVILSNRS</sequence>
<feature type="transmembrane region" description="Helical" evidence="6">
    <location>
        <begin position="109"/>
        <end position="131"/>
    </location>
</feature>
<accession>A0AAV2VVW4</accession>
<feature type="domain" description="EamA" evidence="7">
    <location>
        <begin position="167"/>
        <end position="302"/>
    </location>
</feature>
<dbReference type="EMBL" id="CAOF01000159">
    <property type="protein sequence ID" value="CCO48841.1"/>
    <property type="molecule type" value="Genomic_DNA"/>
</dbReference>
<keyword evidence="5 6" id="KW-0472">Membrane</keyword>
<feature type="transmembrane region" description="Helical" evidence="6">
    <location>
        <begin position="21"/>
        <end position="44"/>
    </location>
</feature>
<evidence type="ECO:0000256" key="2">
    <source>
        <dbReference type="ARBA" id="ARBA00007362"/>
    </source>
</evidence>
<dbReference type="Proteomes" id="UP000018211">
    <property type="component" value="Unassembled WGS sequence"/>
</dbReference>
<keyword evidence="4 6" id="KW-1133">Transmembrane helix</keyword>
<feature type="transmembrane region" description="Helical" evidence="6">
    <location>
        <begin position="285"/>
        <end position="302"/>
    </location>
</feature>
<dbReference type="PANTHER" id="PTHR32322:SF2">
    <property type="entry name" value="EAMA DOMAIN-CONTAINING PROTEIN"/>
    <property type="match status" value="1"/>
</dbReference>
<feature type="transmembrane region" description="Helical" evidence="6">
    <location>
        <begin position="194"/>
        <end position="217"/>
    </location>
</feature>
<feature type="transmembrane region" description="Helical" evidence="6">
    <location>
        <begin position="86"/>
        <end position="103"/>
    </location>
</feature>
<organism evidence="8 9">
    <name type="scientific">Vibrio nigripulchritudo SOn1</name>
    <dbReference type="NCBI Taxonomy" id="1238450"/>
    <lineage>
        <taxon>Bacteria</taxon>
        <taxon>Pseudomonadati</taxon>
        <taxon>Pseudomonadota</taxon>
        <taxon>Gammaproteobacteria</taxon>
        <taxon>Vibrionales</taxon>
        <taxon>Vibrionaceae</taxon>
        <taxon>Vibrio</taxon>
    </lineage>
</organism>
<evidence type="ECO:0000256" key="1">
    <source>
        <dbReference type="ARBA" id="ARBA00004141"/>
    </source>
</evidence>
<comment type="similarity">
    <text evidence="2">Belongs to the EamA transporter family.</text>
</comment>